<dbReference type="EMBL" id="LXQA010262258">
    <property type="protein sequence ID" value="MCI38985.1"/>
    <property type="molecule type" value="Genomic_DNA"/>
</dbReference>
<keyword evidence="2" id="KW-0695">RNA-directed DNA polymerase</keyword>
<keyword evidence="2" id="KW-0548">Nucleotidyltransferase</keyword>
<dbReference type="PANTHER" id="PTHR31635:SF196">
    <property type="entry name" value="REVERSE TRANSCRIPTASE DOMAIN-CONTAINING PROTEIN-RELATED"/>
    <property type="match status" value="1"/>
</dbReference>
<protein>
    <submittedName>
        <fullName evidence="2">RNA-directed DNA polymerase (Reverse transcriptase)</fullName>
    </submittedName>
</protein>
<keyword evidence="3" id="KW-1185">Reference proteome</keyword>
<proteinExistence type="predicted"/>
<dbReference type="Pfam" id="PF00078">
    <property type="entry name" value="RVT_1"/>
    <property type="match status" value="1"/>
</dbReference>
<name>A0A392RTQ8_9FABA</name>
<accession>A0A392RTQ8</accession>
<dbReference type="AlphaFoldDB" id="A0A392RTQ8"/>
<dbReference type="PANTHER" id="PTHR31635">
    <property type="entry name" value="REVERSE TRANSCRIPTASE DOMAIN-CONTAINING PROTEIN-RELATED"/>
    <property type="match status" value="1"/>
</dbReference>
<evidence type="ECO:0000313" key="3">
    <source>
        <dbReference type="Proteomes" id="UP000265520"/>
    </source>
</evidence>
<feature type="non-terminal residue" evidence="2">
    <location>
        <position position="100"/>
    </location>
</feature>
<dbReference type="PROSITE" id="PS50878">
    <property type="entry name" value="RT_POL"/>
    <property type="match status" value="1"/>
</dbReference>
<reference evidence="2 3" key="1">
    <citation type="journal article" date="2018" name="Front. Plant Sci.">
        <title>Red Clover (Trifolium pratense) and Zigzag Clover (T. medium) - A Picture of Genomic Similarities and Differences.</title>
        <authorList>
            <person name="Dluhosova J."/>
            <person name="Istvanek J."/>
            <person name="Nedelnik J."/>
            <person name="Repkova J."/>
        </authorList>
    </citation>
    <scope>NUCLEOTIDE SEQUENCE [LARGE SCALE GENOMIC DNA]</scope>
    <source>
        <strain evidence="3">cv. 10/8</strain>
        <tissue evidence="2">Leaf</tissue>
    </source>
</reference>
<dbReference type="SUPFAM" id="SSF56672">
    <property type="entry name" value="DNA/RNA polymerases"/>
    <property type="match status" value="1"/>
</dbReference>
<sequence>MNKSKSKKGDVAFKIDLEKAYDNVNWNYLRSCLQDFGFPPIIIKLIMHCVSSSSLSLIWNGKRLPNFTPTRGLRQGDPLSPYLFVICMEKLSLAISEAVQ</sequence>
<comment type="caution">
    <text evidence="2">The sequence shown here is derived from an EMBL/GenBank/DDBJ whole genome shotgun (WGS) entry which is preliminary data.</text>
</comment>
<organism evidence="2 3">
    <name type="scientific">Trifolium medium</name>
    <dbReference type="NCBI Taxonomy" id="97028"/>
    <lineage>
        <taxon>Eukaryota</taxon>
        <taxon>Viridiplantae</taxon>
        <taxon>Streptophyta</taxon>
        <taxon>Embryophyta</taxon>
        <taxon>Tracheophyta</taxon>
        <taxon>Spermatophyta</taxon>
        <taxon>Magnoliopsida</taxon>
        <taxon>eudicotyledons</taxon>
        <taxon>Gunneridae</taxon>
        <taxon>Pentapetalae</taxon>
        <taxon>rosids</taxon>
        <taxon>fabids</taxon>
        <taxon>Fabales</taxon>
        <taxon>Fabaceae</taxon>
        <taxon>Papilionoideae</taxon>
        <taxon>50 kb inversion clade</taxon>
        <taxon>NPAAA clade</taxon>
        <taxon>Hologalegina</taxon>
        <taxon>IRL clade</taxon>
        <taxon>Trifolieae</taxon>
        <taxon>Trifolium</taxon>
    </lineage>
</organism>
<keyword evidence="2" id="KW-0808">Transferase</keyword>
<dbReference type="InterPro" id="IPR000477">
    <property type="entry name" value="RT_dom"/>
</dbReference>
<dbReference type="Proteomes" id="UP000265520">
    <property type="component" value="Unassembled WGS sequence"/>
</dbReference>
<evidence type="ECO:0000313" key="2">
    <source>
        <dbReference type="EMBL" id="MCI38985.1"/>
    </source>
</evidence>
<dbReference type="InterPro" id="IPR043502">
    <property type="entry name" value="DNA/RNA_pol_sf"/>
</dbReference>
<dbReference type="GO" id="GO:0003964">
    <property type="term" value="F:RNA-directed DNA polymerase activity"/>
    <property type="evidence" value="ECO:0007669"/>
    <property type="project" value="UniProtKB-KW"/>
</dbReference>
<feature type="domain" description="Reverse transcriptase" evidence="1">
    <location>
        <begin position="1"/>
        <end position="100"/>
    </location>
</feature>
<evidence type="ECO:0000259" key="1">
    <source>
        <dbReference type="PROSITE" id="PS50878"/>
    </source>
</evidence>